<keyword evidence="1" id="KW-0472">Membrane</keyword>
<evidence type="ECO:0000256" key="1">
    <source>
        <dbReference type="SAM" id="Phobius"/>
    </source>
</evidence>
<dbReference type="RefSeq" id="WP_376874511.1">
    <property type="nucleotide sequence ID" value="NZ_JBHUHP010000009.1"/>
</dbReference>
<organism evidence="2 3">
    <name type="scientific">Blastococcus deserti</name>
    <dbReference type="NCBI Taxonomy" id="2259033"/>
    <lineage>
        <taxon>Bacteria</taxon>
        <taxon>Bacillati</taxon>
        <taxon>Actinomycetota</taxon>
        <taxon>Actinomycetes</taxon>
        <taxon>Geodermatophilales</taxon>
        <taxon>Geodermatophilaceae</taxon>
        <taxon>Blastococcus</taxon>
    </lineage>
</organism>
<feature type="transmembrane region" description="Helical" evidence="1">
    <location>
        <begin position="36"/>
        <end position="60"/>
    </location>
</feature>
<protein>
    <recommendedName>
        <fullName evidence="4">Sap-like sulfolipid-1-addressing protein</fullName>
    </recommendedName>
</protein>
<feature type="transmembrane region" description="Helical" evidence="1">
    <location>
        <begin position="137"/>
        <end position="159"/>
    </location>
</feature>
<dbReference type="Proteomes" id="UP001597402">
    <property type="component" value="Unassembled WGS sequence"/>
</dbReference>
<keyword evidence="1" id="KW-1133">Transmembrane helix</keyword>
<proteinExistence type="predicted"/>
<feature type="transmembrane region" description="Helical" evidence="1">
    <location>
        <begin position="72"/>
        <end position="96"/>
    </location>
</feature>
<comment type="caution">
    <text evidence="2">The sequence shown here is derived from an EMBL/GenBank/DDBJ whole genome shotgun (WGS) entry which is preliminary data.</text>
</comment>
<dbReference type="EMBL" id="JBHUHP010000009">
    <property type="protein sequence ID" value="MFD2091834.1"/>
    <property type="molecule type" value="Genomic_DNA"/>
</dbReference>
<reference evidence="3" key="1">
    <citation type="journal article" date="2019" name="Int. J. Syst. Evol. Microbiol.">
        <title>The Global Catalogue of Microorganisms (GCM) 10K type strain sequencing project: providing services to taxonomists for standard genome sequencing and annotation.</title>
        <authorList>
            <consortium name="The Broad Institute Genomics Platform"/>
            <consortium name="The Broad Institute Genome Sequencing Center for Infectious Disease"/>
            <person name="Wu L."/>
            <person name="Ma J."/>
        </authorList>
    </citation>
    <scope>NUCLEOTIDE SEQUENCE [LARGE SCALE GENOMIC DNA]</scope>
    <source>
        <strain evidence="3">JCM 3338</strain>
    </source>
</reference>
<evidence type="ECO:0008006" key="4">
    <source>
        <dbReference type="Google" id="ProtNLM"/>
    </source>
</evidence>
<feature type="transmembrane region" description="Helical" evidence="1">
    <location>
        <begin position="103"/>
        <end position="125"/>
    </location>
</feature>
<keyword evidence="1" id="KW-0812">Transmembrane</keyword>
<gene>
    <name evidence="2" type="ORF">ACFSHS_09655</name>
</gene>
<evidence type="ECO:0000313" key="3">
    <source>
        <dbReference type="Proteomes" id="UP001597402"/>
    </source>
</evidence>
<sequence length="219" mass="21715">MAISVLEVRDTLAPQHVRVPAAVATPTATAARRVPLTVVAAGLVGVTEAIGLLAVALTGLDGVLTAVRPSGWLVASGLLVLAAWIVLCAGSAAALVDGTGRSVLVGLALAEMVLVALLLVLATVTPVPNPTSLPVPALGLLALAVPVGKLLLAGAPSATRWVAAGPRTRVRRDDPVQAHRLLATLTLGVIGAGLCALAVLTPVPHGAAGDPASAVFTQD</sequence>
<feature type="transmembrane region" description="Helical" evidence="1">
    <location>
        <begin position="180"/>
        <end position="200"/>
    </location>
</feature>
<name>A0ABW4XBX3_9ACTN</name>
<accession>A0ABW4XBX3</accession>
<keyword evidence="3" id="KW-1185">Reference proteome</keyword>
<evidence type="ECO:0000313" key="2">
    <source>
        <dbReference type="EMBL" id="MFD2091834.1"/>
    </source>
</evidence>